<dbReference type="EMBL" id="JACGWJ010000012">
    <property type="protein sequence ID" value="KAL0385379.1"/>
    <property type="molecule type" value="Genomic_DNA"/>
</dbReference>
<sequence length="118" mass="13756">MPPPYKPVQVFYQLLLERWIHCQRVESGWMVKIDRSPRPPTSIHFTVVTECMDSYHLSSLPLWPLISPAQTADLRCFKNLVVGETIRFIYDNAHSGREISHQESKFDMIFSWSPFGTS</sequence>
<organism evidence="1">
    <name type="scientific">Sesamum radiatum</name>
    <name type="common">Black benniseed</name>
    <dbReference type="NCBI Taxonomy" id="300843"/>
    <lineage>
        <taxon>Eukaryota</taxon>
        <taxon>Viridiplantae</taxon>
        <taxon>Streptophyta</taxon>
        <taxon>Embryophyta</taxon>
        <taxon>Tracheophyta</taxon>
        <taxon>Spermatophyta</taxon>
        <taxon>Magnoliopsida</taxon>
        <taxon>eudicotyledons</taxon>
        <taxon>Gunneridae</taxon>
        <taxon>Pentapetalae</taxon>
        <taxon>asterids</taxon>
        <taxon>lamiids</taxon>
        <taxon>Lamiales</taxon>
        <taxon>Pedaliaceae</taxon>
        <taxon>Sesamum</taxon>
    </lineage>
</organism>
<accession>A0AAW2RYZ8</accession>
<protein>
    <submittedName>
        <fullName evidence="1">Uncharacterized protein</fullName>
    </submittedName>
</protein>
<name>A0AAW2RYZ8_SESRA</name>
<proteinExistence type="predicted"/>
<reference evidence="1" key="1">
    <citation type="submission" date="2020-06" db="EMBL/GenBank/DDBJ databases">
        <authorList>
            <person name="Li T."/>
            <person name="Hu X."/>
            <person name="Zhang T."/>
            <person name="Song X."/>
            <person name="Zhang H."/>
            <person name="Dai N."/>
            <person name="Sheng W."/>
            <person name="Hou X."/>
            <person name="Wei L."/>
        </authorList>
    </citation>
    <scope>NUCLEOTIDE SEQUENCE</scope>
    <source>
        <strain evidence="1">G02</strain>
        <tissue evidence="1">Leaf</tissue>
    </source>
</reference>
<reference evidence="1" key="2">
    <citation type="journal article" date="2024" name="Plant">
        <title>Genomic evolution and insights into agronomic trait innovations of Sesamum species.</title>
        <authorList>
            <person name="Miao H."/>
            <person name="Wang L."/>
            <person name="Qu L."/>
            <person name="Liu H."/>
            <person name="Sun Y."/>
            <person name="Le M."/>
            <person name="Wang Q."/>
            <person name="Wei S."/>
            <person name="Zheng Y."/>
            <person name="Lin W."/>
            <person name="Duan Y."/>
            <person name="Cao H."/>
            <person name="Xiong S."/>
            <person name="Wang X."/>
            <person name="Wei L."/>
            <person name="Li C."/>
            <person name="Ma Q."/>
            <person name="Ju M."/>
            <person name="Zhao R."/>
            <person name="Li G."/>
            <person name="Mu C."/>
            <person name="Tian Q."/>
            <person name="Mei H."/>
            <person name="Zhang T."/>
            <person name="Gao T."/>
            <person name="Zhang H."/>
        </authorList>
    </citation>
    <scope>NUCLEOTIDE SEQUENCE</scope>
    <source>
        <strain evidence="1">G02</strain>
    </source>
</reference>
<gene>
    <name evidence="1" type="ORF">Sradi_2932200</name>
</gene>
<dbReference type="AlphaFoldDB" id="A0AAW2RYZ8"/>
<evidence type="ECO:0000313" key="1">
    <source>
        <dbReference type="EMBL" id="KAL0385379.1"/>
    </source>
</evidence>
<comment type="caution">
    <text evidence="1">The sequence shown here is derived from an EMBL/GenBank/DDBJ whole genome shotgun (WGS) entry which is preliminary data.</text>
</comment>